<dbReference type="Pfam" id="PF07676">
    <property type="entry name" value="PD40"/>
    <property type="match status" value="2"/>
</dbReference>
<dbReference type="Gene3D" id="3.40.50.1820">
    <property type="entry name" value="alpha/beta hydrolase"/>
    <property type="match status" value="1"/>
</dbReference>
<dbReference type="InterPro" id="IPR001375">
    <property type="entry name" value="Peptidase_S9_cat"/>
</dbReference>
<dbReference type="InterPro" id="IPR011659">
    <property type="entry name" value="WD40"/>
</dbReference>
<dbReference type="AlphaFoldDB" id="A0A381N034"/>
<proteinExistence type="predicted"/>
<dbReference type="PANTHER" id="PTHR42776">
    <property type="entry name" value="SERINE PEPTIDASE S9 FAMILY MEMBER"/>
    <property type="match status" value="1"/>
</dbReference>
<feature type="domain" description="Peptidase S9 prolyl oligopeptidase catalytic" evidence="3">
    <location>
        <begin position="442"/>
        <end position="647"/>
    </location>
</feature>
<evidence type="ECO:0000256" key="2">
    <source>
        <dbReference type="ARBA" id="ARBA00022825"/>
    </source>
</evidence>
<dbReference type="SUPFAM" id="SSF82171">
    <property type="entry name" value="DPP6 N-terminal domain-like"/>
    <property type="match status" value="1"/>
</dbReference>
<dbReference type="PANTHER" id="PTHR42776:SF27">
    <property type="entry name" value="DIPEPTIDYL PEPTIDASE FAMILY MEMBER 6"/>
    <property type="match status" value="1"/>
</dbReference>
<name>A0A381N034_9ZZZZ</name>
<keyword evidence="2" id="KW-0720">Serine protease</keyword>
<dbReference type="SUPFAM" id="SSF53474">
    <property type="entry name" value="alpha/beta-Hydrolases"/>
    <property type="match status" value="1"/>
</dbReference>
<keyword evidence="2" id="KW-0645">Protease</keyword>
<reference evidence="4" key="1">
    <citation type="submission" date="2018-05" db="EMBL/GenBank/DDBJ databases">
        <authorList>
            <person name="Lanie J.A."/>
            <person name="Ng W.-L."/>
            <person name="Kazmierczak K.M."/>
            <person name="Andrzejewski T.M."/>
            <person name="Davidsen T.M."/>
            <person name="Wayne K.J."/>
            <person name="Tettelin H."/>
            <person name="Glass J.I."/>
            <person name="Rusch D."/>
            <person name="Podicherti R."/>
            <person name="Tsui H.-C.T."/>
            <person name="Winkler M.E."/>
        </authorList>
    </citation>
    <scope>NUCLEOTIDE SEQUENCE</scope>
</reference>
<sequence>MIVSLFTGTNLFAQDVARRPMSVDDAMNMVRVQNVRMSPDGNWVFFSKSELDWDQNRRKQKHYLIAADGGEATEFIGDAGGSAFRFSPDGKHLSFLRGVDGNQQIFWMNVSGGEAQQLTDHKNGIVSYRWTADASEIFFTADEARSDEEQEEYDKGADAFYVREGPNGREAGSWRNLWVFSLSSRGEARLTDEELIVSGFDVSPNGKRVVFSAMRQDLENYFYLSELYLVDTLSRQVVRLTDNNAPEDDALWAPDGRTIAYHAPSDGEYDLTHGFLWVMNVDTGEKKKLEGQRQGQISSLTWMSDSKSLLFGETRRTNSNLHRIDTGTGEVTDITSITGTLQALDFSKDRTRMVYTFSDFVTPSDLYTSSVADLNPVRLTSANPWIENEILLAKAEIVRWQSKDGMEIEGVFYLPGDYQEGQEIPLILDIHGGPPGHFANRFRPDFHIFSGLGYASLGPNIRGSDSYGDDLLTALMGDVGGGEYDDLMSGVDYLIDERHVDPERLGLRGWSWGGILGSWVIVQTERFKAASLGAMVGSWTAETGPGLSYDLRLHYIGGAHWINPEEWREVSSLWYARNVTTATLLLHGERDLVSTPQQSLMFFTALKDIGKAPVRYVSFPREPHGFREPRHERTRDIEEIKWMQKYVMGIDWKPWER</sequence>
<gene>
    <name evidence="4" type="ORF">METZ01_LOCUS709</name>
</gene>
<evidence type="ECO:0000313" key="4">
    <source>
        <dbReference type="EMBL" id="SUZ47855.1"/>
    </source>
</evidence>
<dbReference type="GO" id="GO:0004252">
    <property type="term" value="F:serine-type endopeptidase activity"/>
    <property type="evidence" value="ECO:0007669"/>
    <property type="project" value="TreeGrafter"/>
</dbReference>
<dbReference type="GO" id="GO:0006508">
    <property type="term" value="P:proteolysis"/>
    <property type="evidence" value="ECO:0007669"/>
    <property type="project" value="InterPro"/>
</dbReference>
<evidence type="ECO:0000259" key="3">
    <source>
        <dbReference type="Pfam" id="PF00326"/>
    </source>
</evidence>
<dbReference type="EMBL" id="UINC01000038">
    <property type="protein sequence ID" value="SUZ47855.1"/>
    <property type="molecule type" value="Genomic_DNA"/>
</dbReference>
<evidence type="ECO:0000256" key="1">
    <source>
        <dbReference type="ARBA" id="ARBA00022801"/>
    </source>
</evidence>
<organism evidence="4">
    <name type="scientific">marine metagenome</name>
    <dbReference type="NCBI Taxonomy" id="408172"/>
    <lineage>
        <taxon>unclassified sequences</taxon>
        <taxon>metagenomes</taxon>
        <taxon>ecological metagenomes</taxon>
    </lineage>
</organism>
<dbReference type="Gene3D" id="2.120.10.30">
    <property type="entry name" value="TolB, C-terminal domain"/>
    <property type="match status" value="2"/>
</dbReference>
<dbReference type="InterPro" id="IPR011042">
    <property type="entry name" value="6-blade_b-propeller_TolB-like"/>
</dbReference>
<protein>
    <recommendedName>
        <fullName evidence="3">Peptidase S9 prolyl oligopeptidase catalytic domain-containing protein</fullName>
    </recommendedName>
</protein>
<keyword evidence="1" id="KW-0378">Hydrolase</keyword>
<accession>A0A381N034</accession>
<dbReference type="Pfam" id="PF00326">
    <property type="entry name" value="Peptidase_S9"/>
    <property type="match status" value="1"/>
</dbReference>
<dbReference type="InterPro" id="IPR029058">
    <property type="entry name" value="AB_hydrolase_fold"/>
</dbReference>